<organism evidence="1 2">
    <name type="scientific">Kickxella alabastrina</name>
    <dbReference type="NCBI Taxonomy" id="61397"/>
    <lineage>
        <taxon>Eukaryota</taxon>
        <taxon>Fungi</taxon>
        <taxon>Fungi incertae sedis</taxon>
        <taxon>Zoopagomycota</taxon>
        <taxon>Kickxellomycotina</taxon>
        <taxon>Kickxellomycetes</taxon>
        <taxon>Kickxellales</taxon>
        <taxon>Kickxellaceae</taxon>
        <taxon>Kickxella</taxon>
    </lineage>
</organism>
<gene>
    <name evidence="1" type="ORF">LPJ66_010432</name>
</gene>
<comment type="caution">
    <text evidence="1">The sequence shown here is derived from an EMBL/GenBank/DDBJ whole genome shotgun (WGS) entry which is preliminary data.</text>
</comment>
<feature type="non-terminal residue" evidence="1">
    <location>
        <position position="128"/>
    </location>
</feature>
<sequence length="128" mass="14094">MEHRVFETLQGSLSPEANTRMGSELNLKQLELDSTFSLALSNVALTEEAGLPVRQAAIVQLRGYIGRHWSIASAKYEPGPIPDQEIKSQVRERVFSLLSSGDGKLRAAAAAVVAGMARYDWPDEWPQL</sequence>
<dbReference type="Proteomes" id="UP001150581">
    <property type="component" value="Unassembled WGS sequence"/>
</dbReference>
<accession>A0ACC1I8C2</accession>
<reference evidence="1" key="1">
    <citation type="submission" date="2022-07" db="EMBL/GenBank/DDBJ databases">
        <title>Phylogenomic reconstructions and comparative analyses of Kickxellomycotina fungi.</title>
        <authorList>
            <person name="Reynolds N.K."/>
            <person name="Stajich J.E."/>
            <person name="Barry K."/>
            <person name="Grigoriev I.V."/>
            <person name="Crous P."/>
            <person name="Smith M.E."/>
        </authorList>
    </citation>
    <scope>NUCLEOTIDE SEQUENCE</scope>
    <source>
        <strain evidence="1">Benny 63K</strain>
    </source>
</reference>
<dbReference type="EMBL" id="JANBPG010002731">
    <property type="protein sequence ID" value="KAJ1884804.1"/>
    <property type="molecule type" value="Genomic_DNA"/>
</dbReference>
<keyword evidence="2" id="KW-1185">Reference proteome</keyword>
<name>A0ACC1I8C2_9FUNG</name>
<evidence type="ECO:0000313" key="2">
    <source>
        <dbReference type="Proteomes" id="UP001150581"/>
    </source>
</evidence>
<proteinExistence type="predicted"/>
<protein>
    <submittedName>
        <fullName evidence="1">Uncharacterized protein</fullName>
    </submittedName>
</protein>
<evidence type="ECO:0000313" key="1">
    <source>
        <dbReference type="EMBL" id="KAJ1884804.1"/>
    </source>
</evidence>